<dbReference type="InterPro" id="IPR036397">
    <property type="entry name" value="RNaseH_sf"/>
</dbReference>
<feature type="domain" description="5'-3' exonuclease" evidence="12">
    <location>
        <begin position="4"/>
        <end position="262"/>
    </location>
</feature>
<dbReference type="GO" id="GO:0003677">
    <property type="term" value="F:DNA binding"/>
    <property type="evidence" value="ECO:0007669"/>
    <property type="project" value="UniProtKB-UniRule"/>
</dbReference>
<dbReference type="InterPro" id="IPR002298">
    <property type="entry name" value="DNA_polymerase_A"/>
</dbReference>
<dbReference type="CDD" id="cd08637">
    <property type="entry name" value="DNA_pol_A_pol_I_C"/>
    <property type="match status" value="1"/>
</dbReference>
<dbReference type="EC" id="2.7.7.7" evidence="10 11"/>
<dbReference type="Pfam" id="PF00476">
    <property type="entry name" value="DNA_pol_A"/>
    <property type="match status" value="1"/>
</dbReference>
<dbReference type="PANTHER" id="PTHR10133">
    <property type="entry name" value="DNA POLYMERASE I"/>
    <property type="match status" value="1"/>
</dbReference>
<dbReference type="SMART" id="SM00482">
    <property type="entry name" value="POLAc"/>
    <property type="match status" value="1"/>
</dbReference>
<keyword evidence="11" id="KW-0269">Exonuclease</keyword>
<evidence type="ECO:0000256" key="9">
    <source>
        <dbReference type="ARBA" id="ARBA00049244"/>
    </source>
</evidence>
<dbReference type="CDD" id="cd06140">
    <property type="entry name" value="DNA_polA_I_Bacillus_like_exo"/>
    <property type="match status" value="1"/>
</dbReference>
<dbReference type="InterPro" id="IPR018320">
    <property type="entry name" value="DNA_polymerase_1"/>
</dbReference>
<dbReference type="Pfam" id="PF01367">
    <property type="entry name" value="5_3_exonuc"/>
    <property type="match status" value="1"/>
</dbReference>
<accession>A0A931PWK1</accession>
<dbReference type="CDD" id="cd09859">
    <property type="entry name" value="PIN_53EXO"/>
    <property type="match status" value="1"/>
</dbReference>
<keyword evidence="11" id="KW-0378">Hydrolase</keyword>
<gene>
    <name evidence="11 14" type="primary">polA</name>
    <name evidence="14" type="ORF">HYR64_10000</name>
</gene>
<dbReference type="InterPro" id="IPR029060">
    <property type="entry name" value="PIN-like_dom_sf"/>
</dbReference>
<dbReference type="GO" id="GO:0006302">
    <property type="term" value="P:double-strand break repair"/>
    <property type="evidence" value="ECO:0007669"/>
    <property type="project" value="TreeGrafter"/>
</dbReference>
<dbReference type="InterPro" id="IPR020046">
    <property type="entry name" value="5-3_exonucl_a-hlix_arch_N"/>
</dbReference>
<keyword evidence="11" id="KW-0540">Nuclease</keyword>
<evidence type="ECO:0000259" key="13">
    <source>
        <dbReference type="SMART" id="SM00482"/>
    </source>
</evidence>
<dbReference type="FunFam" id="1.10.150.20:FF:000003">
    <property type="entry name" value="DNA polymerase I"/>
    <property type="match status" value="1"/>
</dbReference>
<dbReference type="EMBL" id="JACOSL010000062">
    <property type="protein sequence ID" value="MBI1757425.1"/>
    <property type="molecule type" value="Genomic_DNA"/>
</dbReference>
<evidence type="ECO:0000313" key="15">
    <source>
        <dbReference type="Proteomes" id="UP000727962"/>
    </source>
</evidence>
<dbReference type="InterPro" id="IPR036279">
    <property type="entry name" value="5-3_exonuclease_C_sf"/>
</dbReference>
<dbReference type="PRINTS" id="PR00868">
    <property type="entry name" value="DNAPOLI"/>
</dbReference>
<dbReference type="GO" id="GO:0008409">
    <property type="term" value="F:5'-3' exonuclease activity"/>
    <property type="evidence" value="ECO:0007669"/>
    <property type="project" value="UniProtKB-UniRule"/>
</dbReference>
<feature type="domain" description="DNA-directed DNA polymerase family A palm" evidence="13">
    <location>
        <begin position="619"/>
        <end position="825"/>
    </location>
</feature>
<dbReference type="GO" id="GO:0003887">
    <property type="term" value="F:DNA-directed DNA polymerase activity"/>
    <property type="evidence" value="ECO:0007669"/>
    <property type="project" value="UniProtKB-UniRule"/>
</dbReference>
<keyword evidence="3 11" id="KW-0548">Nucleotidyltransferase</keyword>
<proteinExistence type="inferred from homology"/>
<keyword evidence="5 11" id="KW-0227">DNA damage</keyword>
<comment type="caution">
    <text evidence="14">The sequence shown here is derived from an EMBL/GenBank/DDBJ whole genome shotgun (WGS) entry which is preliminary data.</text>
</comment>
<dbReference type="Pfam" id="PF02739">
    <property type="entry name" value="5_3_exonuc_N"/>
    <property type="match status" value="1"/>
</dbReference>
<keyword evidence="4 11" id="KW-0235">DNA replication</keyword>
<dbReference type="PANTHER" id="PTHR10133:SF27">
    <property type="entry name" value="DNA POLYMERASE NU"/>
    <property type="match status" value="1"/>
</dbReference>
<dbReference type="GO" id="GO:0006261">
    <property type="term" value="P:DNA-templated DNA replication"/>
    <property type="evidence" value="ECO:0007669"/>
    <property type="project" value="UniProtKB-UniRule"/>
</dbReference>
<evidence type="ECO:0000256" key="11">
    <source>
        <dbReference type="RuleBase" id="RU004460"/>
    </source>
</evidence>
<dbReference type="Proteomes" id="UP000727962">
    <property type="component" value="Unassembled WGS sequence"/>
</dbReference>
<evidence type="ECO:0000256" key="4">
    <source>
        <dbReference type="ARBA" id="ARBA00022705"/>
    </source>
</evidence>
<dbReference type="AlphaFoldDB" id="A0A931PWK1"/>
<dbReference type="NCBIfam" id="NF004397">
    <property type="entry name" value="PRK05755.1"/>
    <property type="match status" value="1"/>
</dbReference>
<reference evidence="14" key="1">
    <citation type="submission" date="2020-07" db="EMBL/GenBank/DDBJ databases">
        <title>Huge and variable diversity of episymbiotic CPR bacteria and DPANN archaea in groundwater ecosystems.</title>
        <authorList>
            <person name="He C.Y."/>
            <person name="Keren R."/>
            <person name="Whittaker M."/>
            <person name="Farag I.F."/>
            <person name="Doudna J."/>
            <person name="Cate J.H.D."/>
            <person name="Banfield J.F."/>
        </authorList>
    </citation>
    <scope>NUCLEOTIDE SEQUENCE</scope>
    <source>
        <strain evidence="14">NC_groundwater_17_Pr7_B-0.1um_64_12</strain>
    </source>
</reference>
<evidence type="ECO:0000256" key="10">
    <source>
        <dbReference type="NCBIfam" id="TIGR00593"/>
    </source>
</evidence>
<dbReference type="InterPro" id="IPR012337">
    <property type="entry name" value="RNaseH-like_sf"/>
</dbReference>
<dbReference type="NCBIfam" id="TIGR00593">
    <property type="entry name" value="pola"/>
    <property type="match status" value="1"/>
</dbReference>
<keyword evidence="8 11" id="KW-0234">DNA repair</keyword>
<keyword evidence="7 11" id="KW-0238">DNA-binding</keyword>
<dbReference type="Gene3D" id="3.30.70.370">
    <property type="match status" value="1"/>
</dbReference>
<dbReference type="Gene3D" id="3.40.50.1010">
    <property type="entry name" value="5'-nuclease"/>
    <property type="match status" value="1"/>
</dbReference>
<dbReference type="InterPro" id="IPR020045">
    <property type="entry name" value="DNA_polI_H3TH"/>
</dbReference>
<comment type="function">
    <text evidence="11">In addition to polymerase activity, this DNA polymerase exhibits 5'-3' exonuclease activity.</text>
</comment>
<comment type="similarity">
    <text evidence="1 11">Belongs to the DNA polymerase type-A family.</text>
</comment>
<dbReference type="Gene3D" id="3.30.420.10">
    <property type="entry name" value="Ribonuclease H-like superfamily/Ribonuclease H"/>
    <property type="match status" value="1"/>
</dbReference>
<keyword evidence="6 11" id="KW-0239">DNA-directed DNA polymerase</keyword>
<evidence type="ECO:0000313" key="14">
    <source>
        <dbReference type="EMBL" id="MBI1757425.1"/>
    </source>
</evidence>
<name>A0A931PWK1_FIMGI</name>
<protein>
    <recommendedName>
        <fullName evidence="10 11">DNA polymerase I</fullName>
        <ecNumber evidence="10 11">2.7.7.7</ecNumber>
    </recommendedName>
</protein>
<evidence type="ECO:0000256" key="1">
    <source>
        <dbReference type="ARBA" id="ARBA00007705"/>
    </source>
</evidence>
<dbReference type="SUPFAM" id="SSF56672">
    <property type="entry name" value="DNA/RNA polymerases"/>
    <property type="match status" value="1"/>
</dbReference>
<dbReference type="Gene3D" id="1.20.1060.10">
    <property type="entry name" value="Taq DNA Polymerase, Chain T, domain 4"/>
    <property type="match status" value="1"/>
</dbReference>
<evidence type="ECO:0000256" key="5">
    <source>
        <dbReference type="ARBA" id="ARBA00022763"/>
    </source>
</evidence>
<dbReference type="InterPro" id="IPR002421">
    <property type="entry name" value="5-3_exonuclease"/>
</dbReference>
<dbReference type="InterPro" id="IPR008918">
    <property type="entry name" value="HhH2"/>
</dbReference>
<dbReference type="SMART" id="SM00279">
    <property type="entry name" value="HhH2"/>
    <property type="match status" value="1"/>
</dbReference>
<evidence type="ECO:0000259" key="12">
    <source>
        <dbReference type="SMART" id="SM00475"/>
    </source>
</evidence>
<dbReference type="SUPFAM" id="SSF53098">
    <property type="entry name" value="Ribonuclease H-like"/>
    <property type="match status" value="1"/>
</dbReference>
<dbReference type="SUPFAM" id="SSF47807">
    <property type="entry name" value="5' to 3' exonuclease, C-terminal subdomain"/>
    <property type="match status" value="1"/>
</dbReference>
<dbReference type="SUPFAM" id="SSF88723">
    <property type="entry name" value="PIN domain-like"/>
    <property type="match status" value="1"/>
</dbReference>
<evidence type="ECO:0000256" key="8">
    <source>
        <dbReference type="ARBA" id="ARBA00023204"/>
    </source>
</evidence>
<organism evidence="14 15">
    <name type="scientific">Fimbriimonas ginsengisoli</name>
    <dbReference type="NCBI Taxonomy" id="1005039"/>
    <lineage>
        <taxon>Bacteria</taxon>
        <taxon>Bacillati</taxon>
        <taxon>Armatimonadota</taxon>
        <taxon>Fimbriimonadia</taxon>
        <taxon>Fimbriimonadales</taxon>
        <taxon>Fimbriimonadaceae</taxon>
        <taxon>Fimbriimonas</taxon>
    </lineage>
</organism>
<comment type="catalytic activity">
    <reaction evidence="9 11">
        <text>DNA(n) + a 2'-deoxyribonucleoside 5'-triphosphate = DNA(n+1) + diphosphate</text>
        <dbReference type="Rhea" id="RHEA:22508"/>
        <dbReference type="Rhea" id="RHEA-COMP:17339"/>
        <dbReference type="Rhea" id="RHEA-COMP:17340"/>
        <dbReference type="ChEBI" id="CHEBI:33019"/>
        <dbReference type="ChEBI" id="CHEBI:61560"/>
        <dbReference type="ChEBI" id="CHEBI:173112"/>
        <dbReference type="EC" id="2.7.7.7"/>
    </reaction>
</comment>
<evidence type="ECO:0000256" key="2">
    <source>
        <dbReference type="ARBA" id="ARBA00022679"/>
    </source>
</evidence>
<sequence length="871" mass="95899">MQPRRLVVIDGYSLLYRAFFATRFLSTADGRPTNALHGFTSMLFLLLENVRPDAIVVALDAPGKTFRHAEYAEYKGTRKETADELKVQLPVARELIAALGIPSIELTGFEADDIVGTISRLGEENGYLTTIVTGDLDALQLVDPAVSVLTMKQGVSETITYDGAGVQARYGFGPTLIPDYKAIVGDASDNIPGVPGIGAKGASELLQRFGSIEAILDHFAELEPKFQKRIEGNEAQMRQSKWLATIDRAAPVSYDFQPFVLSPDQLEAAKAMFTWLEFRSHLRRADQVFGRYLVGQDRTATSVEVESEALQVRSQAAAGAAELSSFVGDAPFALILATAPTQDLFEETGRRGYVARGLEVREASEQDALELLSRKAAQAILHDSKPLYRKLPPGTPAPKFDTALAGFVLQSGRSAYALPDLIQGYLDHAPPQKPEEMAAALFLLEPALSDRLEKEGQTRILSEIEVPLIPILAEMEQIGVCVSRDMLREFSKELEVAIGRSALLIYELAGQEFLIGSPKQLGEVLFVKLGIPNKEKTKIGFATGVEVLQELAAEYPICGEVLNWRELSKLKSTYADALERLIAADGRIHTTYNQAGAATGRLSSNDPNLQNIPIRTELGRSIRRAFVAGEGYRLASFDYSQVELRILAHLCRDEALVRAFEEKEDVHTVTARQMFAIGEGEATKEQRRLAKMLNYAVLYGVTDYGLAPQLGPGFSVADARSLIERYFERFPKVKEYVNGIVAEARSKGFTTTLLGRRRYFPDIHAAKINERRYAERQAINAPIQGAAADMIKLAMIHVRRLLGGSRSRMILNVHDELVFELADGDDGLIEPIRHAMEAAMPLDVPVEVDAKVGFDWNEMTPVVANGTLVSR</sequence>
<evidence type="ECO:0000256" key="3">
    <source>
        <dbReference type="ARBA" id="ARBA00022695"/>
    </source>
</evidence>
<dbReference type="CDD" id="cd09898">
    <property type="entry name" value="H3TH_53EXO"/>
    <property type="match status" value="1"/>
</dbReference>
<evidence type="ECO:0000256" key="6">
    <source>
        <dbReference type="ARBA" id="ARBA00022932"/>
    </source>
</evidence>
<dbReference type="InterPro" id="IPR043502">
    <property type="entry name" value="DNA/RNA_pol_sf"/>
</dbReference>
<keyword evidence="2 11" id="KW-0808">Transferase</keyword>
<dbReference type="SMART" id="SM00475">
    <property type="entry name" value="53EXOc"/>
    <property type="match status" value="1"/>
</dbReference>
<dbReference type="Gene3D" id="1.10.150.20">
    <property type="entry name" value="5' to 3' exonuclease, C-terminal subdomain"/>
    <property type="match status" value="2"/>
</dbReference>
<evidence type="ECO:0000256" key="7">
    <source>
        <dbReference type="ARBA" id="ARBA00023125"/>
    </source>
</evidence>
<dbReference type="FunFam" id="1.10.150.20:FF:000002">
    <property type="entry name" value="DNA polymerase I"/>
    <property type="match status" value="1"/>
</dbReference>
<dbReference type="InterPro" id="IPR001098">
    <property type="entry name" value="DNA-dir_DNA_pol_A_palm_dom"/>
</dbReference>